<dbReference type="CDD" id="cd09618">
    <property type="entry name" value="CBM9_like_2"/>
    <property type="match status" value="1"/>
</dbReference>
<dbReference type="InterPro" id="IPR010502">
    <property type="entry name" value="Carb-bd_dom_fam9"/>
</dbReference>
<protein>
    <submittedName>
        <fullName evidence="4">Uncharacterized protein</fullName>
    </submittedName>
</protein>
<evidence type="ECO:0000313" key="4">
    <source>
        <dbReference type="EMBL" id="ELR72920.1"/>
    </source>
</evidence>
<feature type="compositionally biased region" description="Acidic residues" evidence="1">
    <location>
        <begin position="348"/>
        <end position="359"/>
    </location>
</feature>
<keyword evidence="5" id="KW-1185">Reference proteome</keyword>
<feature type="domain" description="DUF5916" evidence="3">
    <location>
        <begin position="234"/>
        <end position="871"/>
    </location>
</feature>
<dbReference type="SUPFAM" id="SSF49344">
    <property type="entry name" value="CBD9-like"/>
    <property type="match status" value="1"/>
</dbReference>
<dbReference type="GO" id="GO:0016052">
    <property type="term" value="P:carbohydrate catabolic process"/>
    <property type="evidence" value="ECO:0007669"/>
    <property type="project" value="InterPro"/>
</dbReference>
<dbReference type="GO" id="GO:0030246">
    <property type="term" value="F:carbohydrate binding"/>
    <property type="evidence" value="ECO:0007669"/>
    <property type="project" value="InterPro"/>
</dbReference>
<dbReference type="PATRIC" id="fig|1237149.3.peg.1114"/>
<dbReference type="Proteomes" id="UP000011135">
    <property type="component" value="Unassembled WGS sequence"/>
</dbReference>
<dbReference type="RefSeq" id="WP_009578583.1">
    <property type="nucleotide sequence ID" value="NZ_AMZN01000014.1"/>
</dbReference>
<dbReference type="Gene3D" id="2.60.40.1190">
    <property type="match status" value="1"/>
</dbReference>
<dbReference type="OrthoDB" id="9786766at2"/>
<gene>
    <name evidence="4" type="ORF">C900_00881</name>
</gene>
<dbReference type="InterPro" id="IPR045670">
    <property type="entry name" value="DUF5916"/>
</dbReference>
<dbReference type="EMBL" id="AMZN01000014">
    <property type="protein sequence ID" value="ELR72920.1"/>
    <property type="molecule type" value="Genomic_DNA"/>
</dbReference>
<dbReference type="AlphaFoldDB" id="L8JVT7"/>
<evidence type="ECO:0000256" key="1">
    <source>
        <dbReference type="SAM" id="MobiDB-lite"/>
    </source>
</evidence>
<dbReference type="Pfam" id="PF06452">
    <property type="entry name" value="CBM9_1"/>
    <property type="match status" value="1"/>
</dbReference>
<organism evidence="4 5">
    <name type="scientific">Fulvivirga imtechensis AK7</name>
    <dbReference type="NCBI Taxonomy" id="1237149"/>
    <lineage>
        <taxon>Bacteria</taxon>
        <taxon>Pseudomonadati</taxon>
        <taxon>Bacteroidota</taxon>
        <taxon>Cytophagia</taxon>
        <taxon>Cytophagales</taxon>
        <taxon>Fulvivirgaceae</taxon>
        <taxon>Fulvivirga</taxon>
    </lineage>
</organism>
<dbReference type="GO" id="GO:0004553">
    <property type="term" value="F:hydrolase activity, hydrolyzing O-glycosyl compounds"/>
    <property type="evidence" value="ECO:0007669"/>
    <property type="project" value="InterPro"/>
</dbReference>
<reference evidence="4 5" key="1">
    <citation type="submission" date="2012-12" db="EMBL/GenBank/DDBJ databases">
        <title>Genome assembly of Fulvivirga imtechensis AK7.</title>
        <authorList>
            <person name="Nupur N."/>
            <person name="Khatri I."/>
            <person name="Kumar R."/>
            <person name="Subramanian S."/>
            <person name="Pinnaka A."/>
        </authorList>
    </citation>
    <scope>NUCLEOTIDE SEQUENCE [LARGE SCALE GENOMIC DNA]</scope>
    <source>
        <strain evidence="4 5">AK7</strain>
    </source>
</reference>
<dbReference type="Pfam" id="PF19313">
    <property type="entry name" value="DUF5916"/>
    <property type="match status" value="1"/>
</dbReference>
<comment type="caution">
    <text evidence="4">The sequence shown here is derived from an EMBL/GenBank/DDBJ whole genome shotgun (WGS) entry which is preliminary data.</text>
</comment>
<evidence type="ECO:0000313" key="5">
    <source>
        <dbReference type="Proteomes" id="UP000011135"/>
    </source>
</evidence>
<dbReference type="eggNOG" id="COG2091">
    <property type="taxonomic scope" value="Bacteria"/>
</dbReference>
<name>L8JVT7_9BACT</name>
<dbReference type="STRING" id="1237149.C900_00881"/>
<feature type="domain" description="Carbohydrate-binding" evidence="2">
    <location>
        <begin position="39"/>
        <end position="193"/>
    </location>
</feature>
<feature type="region of interest" description="Disordered" evidence="1">
    <location>
        <begin position="342"/>
        <end position="361"/>
    </location>
</feature>
<proteinExistence type="predicted"/>
<accession>L8JVT7</accession>
<evidence type="ECO:0000259" key="3">
    <source>
        <dbReference type="Pfam" id="PF19313"/>
    </source>
</evidence>
<sequence length="875" mass="100148">MKFVLFTFTLFGVAILCYSQDQQVKVYTTQRLQGEAPKIDGYADDPAWEQVEWGGGDFTQHSPDDGGEPSVQTKFKVLYDAKNLYVLFKNLDSEPDKIVNRMSRRDGFEGDFVEINIDSYYDKRTAFSFTASVSGVKGDEYVSNNGNNWDANWDPIWYLQTSINEEGWIAEMKIPLSQLRFADKPEHIWGMQVTRRFFRNNERSNWQYIPQDAPGWVHLFGELRGITGIKPQKQLEIQPYMVARSERYQKEDGNPYRTGSSSDISFGADAKIGLTSDITLDLTVNPDFGQVEADPSQVNLSAFRLFFPEQRPFFIEGNNILTFPVENNNNNNLFYSRRIGRSPQGSVDTDESGEDNVDEYVDKPTNTSILGAVKLTGKNKNGFSWGILESVTAREEAEIDSLGVRRKEVVEPMTNYFIARAQQDINEGNTLVGGMFTAMHRQIDGESLNWLHREAYSGGLDFTHHWLQRTYFFGAKVTYSHVKGDTEAIKATQESAERFFQRPDNHHTKLDSSRKSLSGTGGTLIFGKRSGKIIYDAGFTWRSPGLELNDVGFLSQTDIMSQWAWMQYRKLKPFGAFRSMRTNLMQYLSWDFGGVNIERGVEMNGHLEFKNFWGVSSGFELTGNTISNADLRGGPSLTYPGRFSQWLWVGTDHRKKLRVSAEGWWGQGFDGYQHNRGFALNFNFRPTNALVISASPSVSNNHSELQYVETVERSEKDDYIIASIDQNTYNLSLRMTYMITPNLSLQYWGQPFAASGRYSHFKKVTQANAENYHNRFDLLASTYNLANEEHQLDENGDGNTDFAIGNPDFNFAQFRSNMVVRWEYIPGSTLFLVWTQNRDESPSVDKHSFNHLYNGLFDKKPHNAFLIKYTYRFIL</sequence>
<evidence type="ECO:0000259" key="2">
    <source>
        <dbReference type="Pfam" id="PF06452"/>
    </source>
</evidence>